<name>A0A4Y5FEP2_9CAUD</name>
<keyword evidence="2" id="KW-1185">Reference proteome</keyword>
<protein>
    <submittedName>
        <fullName evidence="1">Uncharacterized protein</fullName>
    </submittedName>
</protein>
<gene>
    <name evidence="1" type="ORF">UCC3521_0003</name>
</gene>
<dbReference type="Proteomes" id="UP000309991">
    <property type="component" value="Segment"/>
</dbReference>
<evidence type="ECO:0000313" key="2">
    <source>
        <dbReference type="Proteomes" id="UP000309991"/>
    </source>
</evidence>
<organism evidence="1 2">
    <name type="scientific">Lactobacillus phage 3-521</name>
    <dbReference type="NCBI Taxonomy" id="2510943"/>
    <lineage>
        <taxon>Viruses</taxon>
        <taxon>Duplodnaviria</taxon>
        <taxon>Heunggongvirae</taxon>
        <taxon>Uroviricota</taxon>
        <taxon>Caudoviricetes</taxon>
        <taxon>Herelleviridae</taxon>
        <taxon>Watanabevirus</taxon>
        <taxon>Watanabevirus wv3521</taxon>
    </lineage>
</organism>
<accession>A0A4Y5FEP2</accession>
<proteinExistence type="predicted"/>
<sequence length="159" mass="18447">MKTSELVSKLKEIGYYHIERKQPGCNAEYLAISAANGYLIATVSEKYYGVLDTDIYAGYNESQEHNAILRIIVEYAMTPLDERKDTKKYLVKLLPVEEGYLNVDNSLDSYSDELSLSDGNEMGDYQTEFTEKEYNELQNKYPHWLPKFDTDDPRFKEVL</sequence>
<reference evidence="1 2" key="1">
    <citation type="submission" date="2019-02" db="EMBL/GenBank/DDBJ databases">
        <title>Isolation of virulent Lactobacillus brevis phages.</title>
        <authorList>
            <person name="Feyereisen M."/>
            <person name="Mahony J."/>
            <person name="O'Sullivan T."/>
            <person name="van Sinderen D."/>
        </authorList>
    </citation>
    <scope>NUCLEOTIDE SEQUENCE [LARGE SCALE GENOMIC DNA]</scope>
</reference>
<dbReference type="EMBL" id="MK504444">
    <property type="protein sequence ID" value="QBJ03541.1"/>
    <property type="molecule type" value="Genomic_DNA"/>
</dbReference>
<evidence type="ECO:0000313" key="1">
    <source>
        <dbReference type="EMBL" id="QBJ03541.1"/>
    </source>
</evidence>